<feature type="domain" description="SGNH hydrolase-type esterase" evidence="1">
    <location>
        <begin position="15"/>
        <end position="200"/>
    </location>
</feature>
<evidence type="ECO:0000313" key="3">
    <source>
        <dbReference type="Proteomes" id="UP000663828"/>
    </source>
</evidence>
<dbReference type="SUPFAM" id="SSF52266">
    <property type="entry name" value="SGNH hydrolase"/>
    <property type="match status" value="1"/>
</dbReference>
<dbReference type="InterPro" id="IPR051532">
    <property type="entry name" value="Ester_Hydrolysis_Enzymes"/>
</dbReference>
<dbReference type="Pfam" id="PF13472">
    <property type="entry name" value="Lipase_GDSL_2"/>
    <property type="match status" value="1"/>
</dbReference>
<dbReference type="PANTHER" id="PTHR30383:SF5">
    <property type="entry name" value="SGNH HYDROLASE-TYPE ESTERASE DOMAIN-CONTAINING PROTEIN"/>
    <property type="match status" value="1"/>
</dbReference>
<gene>
    <name evidence="2" type="ORF">XAT740_LOCUS23351</name>
</gene>
<dbReference type="Gene3D" id="3.40.50.1110">
    <property type="entry name" value="SGNH hydrolase"/>
    <property type="match status" value="1"/>
</dbReference>
<sequence>MAGNQQQRTPISILAIGDSLTEGYYKYGRAFHPYAKHLTELFDHANIPVNIQQKGVSGERVVPTMINRLRRLLSNGTSYDWIIILGGTNDLADSSKNADIIFQQGLQPMYELCLNHAQKKTKLVAMTVIENTYYSPQRAEDKDRQNLNNMIRNYVANSGEKDRIILVDLDKGIPYHSVTSEKEREEIYDDVVHLTPVGYDRMATLIFDAIKDKL</sequence>
<dbReference type="AlphaFoldDB" id="A0A814VST9"/>
<dbReference type="InterPro" id="IPR013830">
    <property type="entry name" value="SGNH_hydro"/>
</dbReference>
<comment type="caution">
    <text evidence="2">The sequence shown here is derived from an EMBL/GenBank/DDBJ whole genome shotgun (WGS) entry which is preliminary data.</text>
</comment>
<accession>A0A814VST9</accession>
<dbReference type="InterPro" id="IPR036514">
    <property type="entry name" value="SGNH_hydro_sf"/>
</dbReference>
<keyword evidence="3" id="KW-1185">Reference proteome</keyword>
<organism evidence="2 3">
    <name type="scientific">Adineta ricciae</name>
    <name type="common">Rotifer</name>
    <dbReference type="NCBI Taxonomy" id="249248"/>
    <lineage>
        <taxon>Eukaryota</taxon>
        <taxon>Metazoa</taxon>
        <taxon>Spiralia</taxon>
        <taxon>Gnathifera</taxon>
        <taxon>Rotifera</taxon>
        <taxon>Eurotatoria</taxon>
        <taxon>Bdelloidea</taxon>
        <taxon>Adinetida</taxon>
        <taxon>Adinetidae</taxon>
        <taxon>Adineta</taxon>
    </lineage>
</organism>
<dbReference type="CDD" id="cd00229">
    <property type="entry name" value="SGNH_hydrolase"/>
    <property type="match status" value="1"/>
</dbReference>
<dbReference type="PANTHER" id="PTHR30383">
    <property type="entry name" value="THIOESTERASE 1/PROTEASE 1/LYSOPHOSPHOLIPASE L1"/>
    <property type="match status" value="1"/>
</dbReference>
<name>A0A814VST9_ADIRI</name>
<proteinExistence type="predicted"/>
<evidence type="ECO:0000259" key="1">
    <source>
        <dbReference type="Pfam" id="PF13472"/>
    </source>
</evidence>
<dbReference type="GO" id="GO:0004622">
    <property type="term" value="F:phosphatidylcholine lysophospholipase activity"/>
    <property type="evidence" value="ECO:0007669"/>
    <property type="project" value="TreeGrafter"/>
</dbReference>
<dbReference type="EMBL" id="CAJNOR010001761">
    <property type="protein sequence ID" value="CAF1195184.1"/>
    <property type="molecule type" value="Genomic_DNA"/>
</dbReference>
<reference evidence="2" key="1">
    <citation type="submission" date="2021-02" db="EMBL/GenBank/DDBJ databases">
        <authorList>
            <person name="Nowell W R."/>
        </authorList>
    </citation>
    <scope>NUCLEOTIDE SEQUENCE</scope>
</reference>
<protein>
    <recommendedName>
        <fullName evidence="1">SGNH hydrolase-type esterase domain-containing protein</fullName>
    </recommendedName>
</protein>
<dbReference type="Proteomes" id="UP000663828">
    <property type="component" value="Unassembled WGS sequence"/>
</dbReference>
<evidence type="ECO:0000313" key="2">
    <source>
        <dbReference type="EMBL" id="CAF1195184.1"/>
    </source>
</evidence>